<protein>
    <submittedName>
        <fullName evidence="6">Protein yellow-like</fullName>
    </submittedName>
</protein>
<dbReference type="InterPro" id="IPR017996">
    <property type="entry name" value="MRJP/yellow-related"/>
</dbReference>
<gene>
    <name evidence="6" type="primary">LOC107064200</name>
</gene>
<accession>A0ABM1HVX0</accession>
<proteinExistence type="inferred from homology"/>
<dbReference type="Pfam" id="PF03022">
    <property type="entry name" value="MRJP"/>
    <property type="match status" value="1"/>
</dbReference>
<name>A0ABM1HVX0_POLDO</name>
<dbReference type="PRINTS" id="PR01366">
    <property type="entry name" value="ROYALJELLY"/>
</dbReference>
<dbReference type="Proteomes" id="UP000694924">
    <property type="component" value="Unplaced"/>
</dbReference>
<sequence length="397" mass="45473">MYILFLSLLAVASGNTFDKLYSWKQVNFNFPNENIRESYIKSGDYIEENNLPLGLAVSKDKMIITIPRWKTGVFSNLNYVWLNDTSESPILTPYPDFETNDIHLPDSIVSIFRLRIDDCNRLWAVDTGIDNIYGNSRVLQPTRIIVFDLNTDKIIRKYTLKDSDQKPNSFIADLVVDSKPDACEDAYAYLSDFSGYGLVVYSWAKNDSWRIEHNYFYFDPLHGDYNISGYNFQWTDGLFGLALTPFQVDGYRTLYFHAMSGITEFYVSTKVLQDDTLILSNNYHAFHVAGNKGPKSQGPSSVIDQNTRIAYFTQVQKNGIGCWDTDLKLTPETFILIGQDNETMAYPNDLAIDNDSRKLYVLSDNLPKFEHSNLSKKESNYFITVASLDLISKYCKA</sequence>
<comment type="similarity">
    <text evidence="2">Belongs to the major royal jelly protein family.</text>
</comment>
<evidence type="ECO:0000256" key="3">
    <source>
        <dbReference type="ARBA" id="ARBA00022525"/>
    </source>
</evidence>
<dbReference type="SUPFAM" id="SSF75011">
    <property type="entry name" value="3-carboxy-cis,cis-mucoante lactonizing enzyme"/>
    <property type="match status" value="1"/>
</dbReference>
<reference evidence="6" key="1">
    <citation type="submission" date="2025-08" db="UniProtKB">
        <authorList>
            <consortium name="RefSeq"/>
        </authorList>
    </citation>
    <scope>IDENTIFICATION</scope>
    <source>
        <tissue evidence="6">Whole body</tissue>
    </source>
</reference>
<evidence type="ECO:0000313" key="6">
    <source>
        <dbReference type="RefSeq" id="XP_015172107.1"/>
    </source>
</evidence>
<dbReference type="GeneID" id="107064200"/>
<organism evidence="5 6">
    <name type="scientific">Polistes dominula</name>
    <name type="common">European paper wasp</name>
    <name type="synonym">Vespa dominula</name>
    <dbReference type="NCBI Taxonomy" id="743375"/>
    <lineage>
        <taxon>Eukaryota</taxon>
        <taxon>Metazoa</taxon>
        <taxon>Ecdysozoa</taxon>
        <taxon>Arthropoda</taxon>
        <taxon>Hexapoda</taxon>
        <taxon>Insecta</taxon>
        <taxon>Pterygota</taxon>
        <taxon>Neoptera</taxon>
        <taxon>Endopterygota</taxon>
        <taxon>Hymenoptera</taxon>
        <taxon>Apocrita</taxon>
        <taxon>Aculeata</taxon>
        <taxon>Vespoidea</taxon>
        <taxon>Vespidae</taxon>
        <taxon>Polistinae</taxon>
        <taxon>Polistini</taxon>
        <taxon>Polistes</taxon>
    </lineage>
</organism>
<evidence type="ECO:0000313" key="5">
    <source>
        <dbReference type="Proteomes" id="UP000694924"/>
    </source>
</evidence>
<dbReference type="Gene3D" id="2.120.10.30">
    <property type="entry name" value="TolB, C-terminal domain"/>
    <property type="match status" value="1"/>
</dbReference>
<evidence type="ECO:0000256" key="4">
    <source>
        <dbReference type="ARBA" id="ARBA00022729"/>
    </source>
</evidence>
<keyword evidence="3" id="KW-0964">Secreted</keyword>
<dbReference type="PANTHER" id="PTHR10009:SF11">
    <property type="entry name" value="RH54244P"/>
    <property type="match status" value="1"/>
</dbReference>
<keyword evidence="5" id="KW-1185">Reference proteome</keyword>
<comment type="subcellular location">
    <subcellularLocation>
        <location evidence="1">Secreted</location>
    </subcellularLocation>
</comment>
<dbReference type="PANTHER" id="PTHR10009">
    <property type="entry name" value="PROTEIN YELLOW-RELATED"/>
    <property type="match status" value="1"/>
</dbReference>
<evidence type="ECO:0000256" key="2">
    <source>
        <dbReference type="ARBA" id="ARBA00009127"/>
    </source>
</evidence>
<dbReference type="RefSeq" id="XP_015172107.1">
    <property type="nucleotide sequence ID" value="XM_015316621.1"/>
</dbReference>
<dbReference type="InterPro" id="IPR011042">
    <property type="entry name" value="6-blade_b-propeller_TolB-like"/>
</dbReference>
<keyword evidence="4" id="KW-0732">Signal</keyword>
<evidence type="ECO:0000256" key="1">
    <source>
        <dbReference type="ARBA" id="ARBA00004613"/>
    </source>
</evidence>